<dbReference type="Proteomes" id="UP000232883">
    <property type="component" value="Chromosome"/>
</dbReference>
<evidence type="ECO:0000313" key="2">
    <source>
        <dbReference type="Proteomes" id="UP000232883"/>
    </source>
</evidence>
<dbReference type="CDD" id="cd24012">
    <property type="entry name" value="ASKHA_NBD_KDGal-kinase"/>
    <property type="match status" value="1"/>
</dbReference>
<dbReference type="InterPro" id="IPR042258">
    <property type="entry name" value="DGOK_N"/>
</dbReference>
<keyword evidence="1" id="KW-0808">Transferase</keyword>
<keyword evidence="2" id="KW-1185">Reference proteome</keyword>
<dbReference type="KEGG" id="spir:CWM47_22240"/>
<keyword evidence="1" id="KW-0418">Kinase</keyword>
<gene>
    <name evidence="1" type="ORF">CWM47_22240</name>
</gene>
<dbReference type="InterPro" id="IPR042257">
    <property type="entry name" value="DGOK_C"/>
</dbReference>
<dbReference type="OrthoDB" id="256574at2"/>
<dbReference type="Gene3D" id="3.30.420.310">
    <property type="entry name" value="2-keto-3-deoxy-galactonokinase, C-terminal domain"/>
    <property type="match status" value="1"/>
</dbReference>
<proteinExistence type="predicted"/>
<dbReference type="Gene3D" id="3.30.420.300">
    <property type="entry name" value="2-keto-3-deoxy-galactonokinase, substrate binding domain"/>
    <property type="match status" value="1"/>
</dbReference>
<evidence type="ECO:0000313" key="1">
    <source>
        <dbReference type="EMBL" id="AUD04318.1"/>
    </source>
</evidence>
<dbReference type="InterPro" id="IPR007729">
    <property type="entry name" value="DGOK"/>
</dbReference>
<sequence>MKNYLLGCDWGTSSFRLRLIDSTNLQLIGEIRSSEGVASTFTDWKMNGESQGIVRAQFFRQQLKRQVDLLSTKVAGNLAGIPIIVSGMASSSIGMEEVPYATLPFPVDGSRASTKRLSAQPDFPHDITLISGVQTQHDVMRGEETQLIGLLALLDIQHYTPEVSILIFPGTHSKHIYIQHQQVIDFQTFMTGEVFNLMAMNSILKDSVSLTERNTFSTNELDAFKLGVNESNSPSILNSLFRVRTNQLFGKLTKTENALYLSGLLIGAELKTLVDQEQWQLILCSGNNLYELYKLAMEELQLSERTTTISADLIDQATIAGQVKIAQIQFVTLPK</sequence>
<dbReference type="GO" id="GO:0008671">
    <property type="term" value="F:2-dehydro-3-deoxygalactonokinase activity"/>
    <property type="evidence" value="ECO:0007669"/>
    <property type="project" value="InterPro"/>
</dbReference>
<dbReference type="RefSeq" id="WP_100990384.1">
    <property type="nucleotide sequence ID" value="NZ_CP025096.1"/>
</dbReference>
<accession>A0A2K8Z368</accession>
<organism evidence="1 2">
    <name type="scientific">Spirosoma pollinicola</name>
    <dbReference type="NCBI Taxonomy" id="2057025"/>
    <lineage>
        <taxon>Bacteria</taxon>
        <taxon>Pseudomonadati</taxon>
        <taxon>Bacteroidota</taxon>
        <taxon>Cytophagia</taxon>
        <taxon>Cytophagales</taxon>
        <taxon>Cytophagaceae</taxon>
        <taxon>Spirosoma</taxon>
    </lineage>
</organism>
<reference evidence="1 2" key="1">
    <citation type="submission" date="2017-11" db="EMBL/GenBank/DDBJ databases">
        <title>Taxonomic description and genome sequences of Spirosoma HA7 sp. nov., isolated from pollen microhabitat of Corylus avellana.</title>
        <authorList>
            <person name="Ambika Manirajan B."/>
            <person name="Suarez C."/>
            <person name="Ratering S."/>
            <person name="Geissler-Plaum R."/>
            <person name="Cardinale M."/>
            <person name="Sylvia S."/>
        </authorList>
    </citation>
    <scope>NUCLEOTIDE SEQUENCE [LARGE SCALE GENOMIC DNA]</scope>
    <source>
        <strain evidence="1 2">HA7</strain>
    </source>
</reference>
<dbReference type="Pfam" id="PF05035">
    <property type="entry name" value="DGOK"/>
    <property type="match status" value="1"/>
</dbReference>
<dbReference type="GO" id="GO:0034194">
    <property type="term" value="P:D-galactonate catabolic process"/>
    <property type="evidence" value="ECO:0007669"/>
    <property type="project" value="InterPro"/>
</dbReference>
<dbReference type="EMBL" id="CP025096">
    <property type="protein sequence ID" value="AUD04318.1"/>
    <property type="molecule type" value="Genomic_DNA"/>
</dbReference>
<protein>
    <submittedName>
        <fullName evidence="1">2-keto-3-deoxy-galactonokinase</fullName>
    </submittedName>
</protein>
<dbReference type="AlphaFoldDB" id="A0A2K8Z368"/>
<name>A0A2K8Z368_9BACT</name>